<dbReference type="PANTHER" id="PTHR40590:SF1">
    <property type="entry name" value="CYTOPLASMIC PROTEIN"/>
    <property type="match status" value="1"/>
</dbReference>
<proteinExistence type="predicted"/>
<dbReference type="Pfam" id="PF01963">
    <property type="entry name" value="TraB_PrgY_gumN"/>
    <property type="match status" value="1"/>
</dbReference>
<dbReference type="InterPro" id="IPR002816">
    <property type="entry name" value="TraB/PrgY/GumN_fam"/>
</dbReference>
<evidence type="ECO:0000256" key="1">
    <source>
        <dbReference type="SAM" id="SignalP"/>
    </source>
</evidence>
<dbReference type="EMBL" id="JBHUEY010000001">
    <property type="protein sequence ID" value="MFD1782536.1"/>
    <property type="molecule type" value="Genomic_DNA"/>
</dbReference>
<evidence type="ECO:0000313" key="2">
    <source>
        <dbReference type="EMBL" id="MFD1782536.1"/>
    </source>
</evidence>
<dbReference type="Proteomes" id="UP001597237">
    <property type="component" value="Unassembled WGS sequence"/>
</dbReference>
<keyword evidence="1" id="KW-0732">Signal</keyword>
<dbReference type="CDD" id="cd14789">
    <property type="entry name" value="Tiki"/>
    <property type="match status" value="1"/>
</dbReference>
<dbReference type="GO" id="GO:0016787">
    <property type="term" value="F:hydrolase activity"/>
    <property type="evidence" value="ECO:0007669"/>
    <property type="project" value="UniProtKB-KW"/>
</dbReference>
<evidence type="ECO:0000313" key="3">
    <source>
        <dbReference type="Proteomes" id="UP001597237"/>
    </source>
</evidence>
<dbReference type="PANTHER" id="PTHR40590">
    <property type="entry name" value="CYTOPLASMIC PROTEIN-RELATED"/>
    <property type="match status" value="1"/>
</dbReference>
<protein>
    <submittedName>
        <fullName evidence="2">TraB/GumN family protein</fullName>
        <ecNumber evidence="2">3.4.-.-</ecNumber>
    </submittedName>
</protein>
<dbReference type="EC" id="3.4.-.-" evidence="2"/>
<accession>A0ABW4MXP2</accession>
<reference evidence="3" key="1">
    <citation type="journal article" date="2019" name="Int. J. Syst. Evol. Microbiol.">
        <title>The Global Catalogue of Microorganisms (GCM) 10K type strain sequencing project: providing services to taxonomists for standard genome sequencing and annotation.</title>
        <authorList>
            <consortium name="The Broad Institute Genomics Platform"/>
            <consortium name="The Broad Institute Genome Sequencing Center for Infectious Disease"/>
            <person name="Wu L."/>
            <person name="Ma J."/>
        </authorList>
    </citation>
    <scope>NUCLEOTIDE SEQUENCE [LARGE SCALE GENOMIC DNA]</scope>
    <source>
        <strain evidence="3">DFY28</strain>
    </source>
</reference>
<organism evidence="2 3">
    <name type="scientific">Phenylobacterium terrae</name>
    <dbReference type="NCBI Taxonomy" id="2665495"/>
    <lineage>
        <taxon>Bacteria</taxon>
        <taxon>Pseudomonadati</taxon>
        <taxon>Pseudomonadota</taxon>
        <taxon>Alphaproteobacteria</taxon>
        <taxon>Caulobacterales</taxon>
        <taxon>Caulobacteraceae</taxon>
        <taxon>Phenylobacterium</taxon>
    </lineage>
</organism>
<comment type="caution">
    <text evidence="2">The sequence shown here is derived from an EMBL/GenBank/DDBJ whole genome shotgun (WGS) entry which is preliminary data.</text>
</comment>
<gene>
    <name evidence="2" type="ORF">ACFSC0_03950</name>
</gene>
<feature type="signal peptide" evidence="1">
    <location>
        <begin position="1"/>
        <end position="22"/>
    </location>
</feature>
<feature type="chain" id="PRO_5046126117" evidence="1">
    <location>
        <begin position="23"/>
        <end position="289"/>
    </location>
</feature>
<dbReference type="RefSeq" id="WP_377280411.1">
    <property type="nucleotide sequence ID" value="NZ_JBHRSI010000001.1"/>
</dbReference>
<dbReference type="InterPro" id="IPR047111">
    <property type="entry name" value="YbaP-like"/>
</dbReference>
<sequence length="289" mass="31188">MRAALAAVGAAAALATTGAAEAAPAMWVVRDADSEIFLFGTMHALKPGADWRTPAYEAAYQKAEAVWFEAVVDPIEPGVISGLVERYGVDRERPLSSRLSPRQLKDLEAVLAEGELTVAKIDHLRPWAAALVLSMQPVRGGGASVEAGADMVVTRQARQAQKPIRAFETMEDQVRMFAGLPPEVELQYLVDVIAERRGKGVRKGSHADAWIRGDVGRLGKGVVGAMQSDMPQFYDALLKRRNHAWAEALSDQMAGEGVQLVNVGALHLLGDDGLPALMKARGYQVERIQ</sequence>
<keyword evidence="3" id="KW-1185">Reference proteome</keyword>
<name>A0ABW4MXP2_9CAUL</name>
<keyword evidence="2" id="KW-0378">Hydrolase</keyword>